<comment type="caution">
    <text evidence="1">The sequence shown here is derived from an EMBL/GenBank/DDBJ whole genome shotgun (WGS) entry which is preliminary data.</text>
</comment>
<dbReference type="RefSeq" id="WP_344236014.1">
    <property type="nucleotide sequence ID" value="NZ_BAAAHH010000001.1"/>
</dbReference>
<keyword evidence="2" id="KW-1185">Reference proteome</keyword>
<organism evidence="1 2">
    <name type="scientific">Actinocorallia libanotica</name>
    <dbReference type="NCBI Taxonomy" id="46162"/>
    <lineage>
        <taxon>Bacteria</taxon>
        <taxon>Bacillati</taxon>
        <taxon>Actinomycetota</taxon>
        <taxon>Actinomycetes</taxon>
        <taxon>Streptosporangiales</taxon>
        <taxon>Thermomonosporaceae</taxon>
        <taxon>Actinocorallia</taxon>
    </lineage>
</organism>
<accession>A0ABN1Q497</accession>
<gene>
    <name evidence="1" type="ORF">GCM10009550_04050</name>
</gene>
<evidence type="ECO:0000313" key="2">
    <source>
        <dbReference type="Proteomes" id="UP001500665"/>
    </source>
</evidence>
<proteinExistence type="predicted"/>
<dbReference type="EMBL" id="BAAAHH010000001">
    <property type="protein sequence ID" value="GAA0937350.1"/>
    <property type="molecule type" value="Genomic_DNA"/>
</dbReference>
<protein>
    <submittedName>
        <fullName evidence="1">Uncharacterized protein</fullName>
    </submittedName>
</protein>
<name>A0ABN1Q497_9ACTN</name>
<dbReference type="Proteomes" id="UP001500665">
    <property type="component" value="Unassembled WGS sequence"/>
</dbReference>
<evidence type="ECO:0000313" key="1">
    <source>
        <dbReference type="EMBL" id="GAA0937350.1"/>
    </source>
</evidence>
<sequence length="148" mass="16090">MPLDLTGDDVTNRNLLGRVVLPLTGWTAHLHHHDGHPARLVLDPGGGSLLSYSLLRPAVPEQLLLRAHHIRLGRAFGPAAIDTVTLAYGVTAGGRAEPSFLRHRPWRSARTCEADPLTLAGRVWLAELPGHFDEVRVTADGRTAVRLV</sequence>
<reference evidence="1 2" key="1">
    <citation type="journal article" date="2019" name="Int. J. Syst. Evol. Microbiol.">
        <title>The Global Catalogue of Microorganisms (GCM) 10K type strain sequencing project: providing services to taxonomists for standard genome sequencing and annotation.</title>
        <authorList>
            <consortium name="The Broad Institute Genomics Platform"/>
            <consortium name="The Broad Institute Genome Sequencing Center for Infectious Disease"/>
            <person name="Wu L."/>
            <person name="Ma J."/>
        </authorList>
    </citation>
    <scope>NUCLEOTIDE SEQUENCE [LARGE SCALE GENOMIC DNA]</scope>
    <source>
        <strain evidence="1 2">JCM 10696</strain>
    </source>
</reference>